<dbReference type="EMBL" id="MU117997">
    <property type="protein sequence ID" value="KAF9649495.1"/>
    <property type="molecule type" value="Genomic_DNA"/>
</dbReference>
<evidence type="ECO:0000313" key="2">
    <source>
        <dbReference type="Proteomes" id="UP000886501"/>
    </source>
</evidence>
<protein>
    <submittedName>
        <fullName evidence="1">Uncharacterized protein</fullName>
    </submittedName>
</protein>
<keyword evidence="2" id="KW-1185">Reference proteome</keyword>
<sequence>MPHPAFEINENLRAIIERIGDLNSSPMVTALRAYIASGHLRARIKSPWREFGSDYSDLPEDINAPLDPNLPSYISCNLERISNQRLDRKDGNHSVGSSPSPHTRPCRAILRTRNLWLKFWGCSRGPNFRTFSVVLGLGAFSYPADNMDLPQETIDEVIDNLAFDFGTLKSTSLVRKSWTHRSRRRLFYFLTINSLDHLEQWSASISSDPTGIASYPRVIRLFHDKLKSWVEPANLERFYDHFRSFSGVERLVIAGLETAKFDAISTRRYFGNFAATVRSLDLRTVIGAPASLASFICAFPLVDDLTVKFPSATAGGGNQGEAIHFASSPSFKGKLWLLDMFHESDPLVELLCTHPLSFHTVWVSSRDVGRLPQLAKLVNKCGKTLRSLHITRHSYGMTPTHPPILCLRLRYNLLAVLLGPTGASLTSCIALEELRITVIYPKHLVTILGEILPTLSKTTNLSRIILDADGSFLEGGDVDEATWNSLDVVMSEYAEKTTAKDPNRRLTLQFRIEKEGATGKHDGWARELVRLLGWFPKVGDVEYIPKH</sequence>
<accession>A0ACB6ZI84</accession>
<comment type="caution">
    <text evidence="1">The sequence shown here is derived from an EMBL/GenBank/DDBJ whole genome shotgun (WGS) entry which is preliminary data.</text>
</comment>
<name>A0ACB6ZI84_THEGA</name>
<dbReference type="Proteomes" id="UP000886501">
    <property type="component" value="Unassembled WGS sequence"/>
</dbReference>
<reference evidence="1" key="2">
    <citation type="journal article" date="2020" name="Nat. Commun.">
        <title>Large-scale genome sequencing of mycorrhizal fungi provides insights into the early evolution of symbiotic traits.</title>
        <authorList>
            <person name="Miyauchi S."/>
            <person name="Kiss E."/>
            <person name="Kuo A."/>
            <person name="Drula E."/>
            <person name="Kohler A."/>
            <person name="Sanchez-Garcia M."/>
            <person name="Morin E."/>
            <person name="Andreopoulos B."/>
            <person name="Barry K.W."/>
            <person name="Bonito G."/>
            <person name="Buee M."/>
            <person name="Carver A."/>
            <person name="Chen C."/>
            <person name="Cichocki N."/>
            <person name="Clum A."/>
            <person name="Culley D."/>
            <person name="Crous P.W."/>
            <person name="Fauchery L."/>
            <person name="Girlanda M."/>
            <person name="Hayes R.D."/>
            <person name="Keri Z."/>
            <person name="LaButti K."/>
            <person name="Lipzen A."/>
            <person name="Lombard V."/>
            <person name="Magnuson J."/>
            <person name="Maillard F."/>
            <person name="Murat C."/>
            <person name="Nolan M."/>
            <person name="Ohm R.A."/>
            <person name="Pangilinan J."/>
            <person name="Pereira M.F."/>
            <person name="Perotto S."/>
            <person name="Peter M."/>
            <person name="Pfister S."/>
            <person name="Riley R."/>
            <person name="Sitrit Y."/>
            <person name="Stielow J.B."/>
            <person name="Szollosi G."/>
            <person name="Zifcakova L."/>
            <person name="Stursova M."/>
            <person name="Spatafora J.W."/>
            <person name="Tedersoo L."/>
            <person name="Vaario L.M."/>
            <person name="Yamada A."/>
            <person name="Yan M."/>
            <person name="Wang P."/>
            <person name="Xu J."/>
            <person name="Bruns T."/>
            <person name="Baldrian P."/>
            <person name="Vilgalys R."/>
            <person name="Dunand C."/>
            <person name="Henrissat B."/>
            <person name="Grigoriev I.V."/>
            <person name="Hibbett D."/>
            <person name="Nagy L.G."/>
            <person name="Martin F.M."/>
        </authorList>
    </citation>
    <scope>NUCLEOTIDE SEQUENCE</scope>
    <source>
        <strain evidence="1">P2</strain>
    </source>
</reference>
<organism evidence="1 2">
    <name type="scientific">Thelephora ganbajun</name>
    <name type="common">Ganba fungus</name>
    <dbReference type="NCBI Taxonomy" id="370292"/>
    <lineage>
        <taxon>Eukaryota</taxon>
        <taxon>Fungi</taxon>
        <taxon>Dikarya</taxon>
        <taxon>Basidiomycota</taxon>
        <taxon>Agaricomycotina</taxon>
        <taxon>Agaricomycetes</taxon>
        <taxon>Thelephorales</taxon>
        <taxon>Thelephoraceae</taxon>
        <taxon>Thelephora</taxon>
    </lineage>
</organism>
<gene>
    <name evidence="1" type="ORF">BDM02DRAFT_3186255</name>
</gene>
<proteinExistence type="predicted"/>
<reference evidence="1" key="1">
    <citation type="submission" date="2019-10" db="EMBL/GenBank/DDBJ databases">
        <authorList>
            <consortium name="DOE Joint Genome Institute"/>
            <person name="Kuo A."/>
            <person name="Miyauchi S."/>
            <person name="Kiss E."/>
            <person name="Drula E."/>
            <person name="Kohler A."/>
            <person name="Sanchez-Garcia M."/>
            <person name="Andreopoulos B."/>
            <person name="Barry K.W."/>
            <person name="Bonito G."/>
            <person name="Buee M."/>
            <person name="Carver A."/>
            <person name="Chen C."/>
            <person name="Cichocki N."/>
            <person name="Clum A."/>
            <person name="Culley D."/>
            <person name="Crous P.W."/>
            <person name="Fauchery L."/>
            <person name="Girlanda M."/>
            <person name="Hayes R."/>
            <person name="Keri Z."/>
            <person name="Labutti K."/>
            <person name="Lipzen A."/>
            <person name="Lombard V."/>
            <person name="Magnuson J."/>
            <person name="Maillard F."/>
            <person name="Morin E."/>
            <person name="Murat C."/>
            <person name="Nolan M."/>
            <person name="Ohm R."/>
            <person name="Pangilinan J."/>
            <person name="Pereira M."/>
            <person name="Perotto S."/>
            <person name="Peter M."/>
            <person name="Riley R."/>
            <person name="Sitrit Y."/>
            <person name="Stielow B."/>
            <person name="Szollosi G."/>
            <person name="Zifcakova L."/>
            <person name="Stursova M."/>
            <person name="Spatafora J.W."/>
            <person name="Tedersoo L."/>
            <person name="Vaario L.-M."/>
            <person name="Yamada A."/>
            <person name="Yan M."/>
            <person name="Wang P."/>
            <person name="Xu J."/>
            <person name="Bruns T."/>
            <person name="Baldrian P."/>
            <person name="Vilgalys R."/>
            <person name="Henrissat B."/>
            <person name="Grigoriev I.V."/>
            <person name="Hibbett D."/>
            <person name="Nagy L.G."/>
            <person name="Martin F.M."/>
        </authorList>
    </citation>
    <scope>NUCLEOTIDE SEQUENCE</scope>
    <source>
        <strain evidence="1">P2</strain>
    </source>
</reference>
<evidence type="ECO:0000313" key="1">
    <source>
        <dbReference type="EMBL" id="KAF9649495.1"/>
    </source>
</evidence>